<gene>
    <name evidence="2" type="ORF">DX914_04345</name>
</gene>
<evidence type="ECO:0000313" key="3">
    <source>
        <dbReference type="Proteomes" id="UP000264492"/>
    </source>
</evidence>
<reference evidence="2 3" key="1">
    <citation type="submission" date="2018-08" db="EMBL/GenBank/DDBJ databases">
        <title>Lysobacter sp. zong2l5, whole genome shotgun sequence.</title>
        <authorList>
            <person name="Zhang X."/>
            <person name="Feng G."/>
            <person name="Zhu H."/>
        </authorList>
    </citation>
    <scope>NUCLEOTIDE SEQUENCE [LARGE SCALE GENOMIC DNA]</scope>
    <source>
        <strain evidence="3">zong2l5</strain>
    </source>
</reference>
<feature type="transmembrane region" description="Helical" evidence="1">
    <location>
        <begin position="46"/>
        <end position="66"/>
    </location>
</feature>
<evidence type="ECO:0000256" key="1">
    <source>
        <dbReference type="SAM" id="Phobius"/>
    </source>
</evidence>
<keyword evidence="1" id="KW-1133">Transmembrane helix</keyword>
<dbReference type="RefSeq" id="WP_115857816.1">
    <property type="nucleotide sequence ID" value="NZ_QTSU01000001.1"/>
</dbReference>
<dbReference type="EMBL" id="QTSU01000001">
    <property type="protein sequence ID" value="RDZ28375.1"/>
    <property type="molecule type" value="Genomic_DNA"/>
</dbReference>
<keyword evidence="1" id="KW-0812">Transmembrane</keyword>
<proteinExistence type="predicted"/>
<name>A0A371K370_9GAMM</name>
<feature type="transmembrane region" description="Helical" evidence="1">
    <location>
        <begin position="78"/>
        <end position="98"/>
    </location>
</feature>
<sequence>MRAIRGAKIPHFLDLDGDLRPVVDFAGWKPPAFVGHRDVNQSDVTAVGYLLVTACVASNFYAASLIDDSALRKRAKNIAALVVIALFGYSHWLTYLAADL</sequence>
<dbReference type="AlphaFoldDB" id="A0A371K370"/>
<dbReference type="Proteomes" id="UP000264492">
    <property type="component" value="Unassembled WGS sequence"/>
</dbReference>
<keyword evidence="1" id="KW-0472">Membrane</keyword>
<comment type="caution">
    <text evidence="2">The sequence shown here is derived from an EMBL/GenBank/DDBJ whole genome shotgun (WGS) entry which is preliminary data.</text>
</comment>
<protein>
    <submittedName>
        <fullName evidence="2">Uncharacterized protein</fullName>
    </submittedName>
</protein>
<organism evidence="2 3">
    <name type="scientific">Lysobacter silvisoli</name>
    <dbReference type="NCBI Taxonomy" id="2293254"/>
    <lineage>
        <taxon>Bacteria</taxon>
        <taxon>Pseudomonadati</taxon>
        <taxon>Pseudomonadota</taxon>
        <taxon>Gammaproteobacteria</taxon>
        <taxon>Lysobacterales</taxon>
        <taxon>Lysobacteraceae</taxon>
        <taxon>Lysobacter</taxon>
    </lineage>
</organism>
<accession>A0A371K370</accession>
<evidence type="ECO:0000313" key="2">
    <source>
        <dbReference type="EMBL" id="RDZ28375.1"/>
    </source>
</evidence>
<keyword evidence="3" id="KW-1185">Reference proteome</keyword>